<name>A0A5J4P9D0_9ZZZZ</name>
<dbReference type="SUPFAM" id="SSF56219">
    <property type="entry name" value="DNase I-like"/>
    <property type="match status" value="1"/>
</dbReference>
<evidence type="ECO:0000259" key="1">
    <source>
        <dbReference type="Pfam" id="PF19580"/>
    </source>
</evidence>
<dbReference type="PANTHER" id="PTHR42834">
    <property type="entry name" value="ENDONUCLEASE/EXONUCLEASE/PHOSPHATASE FAMILY PROTEIN (AFU_ORTHOLOGUE AFUA_3G09210)"/>
    <property type="match status" value="1"/>
</dbReference>
<dbReference type="AlphaFoldDB" id="A0A5J4P9D0"/>
<reference evidence="2" key="1">
    <citation type="submission" date="2019-03" db="EMBL/GenBank/DDBJ databases">
        <title>Single cell metagenomics reveals metabolic interactions within the superorganism composed of flagellate Streblomastix strix and complex community of Bacteroidetes bacteria on its surface.</title>
        <authorList>
            <person name="Treitli S.C."/>
            <person name="Kolisko M."/>
            <person name="Husnik F."/>
            <person name="Keeling P."/>
            <person name="Hampl V."/>
        </authorList>
    </citation>
    <scope>NUCLEOTIDE SEQUENCE</scope>
    <source>
        <strain evidence="2">STM</strain>
    </source>
</reference>
<dbReference type="Gene3D" id="3.60.10.10">
    <property type="entry name" value="Endonuclease/exonuclease/phosphatase"/>
    <property type="match status" value="1"/>
</dbReference>
<dbReference type="InterPro" id="IPR036691">
    <property type="entry name" value="Endo/exonu/phosph_ase_sf"/>
</dbReference>
<dbReference type="InterPro" id="IPR005135">
    <property type="entry name" value="Endo/exonuclease/phosphatase"/>
</dbReference>
<dbReference type="EMBL" id="SNRY01010955">
    <property type="protein sequence ID" value="KAA6305123.1"/>
    <property type="molecule type" value="Genomic_DNA"/>
</dbReference>
<feature type="non-terminal residue" evidence="2">
    <location>
        <position position="189"/>
    </location>
</feature>
<accession>A0A5J4P9D0</accession>
<feature type="domain" description="Endonuclease/exonuclease/phosphatase" evidence="1">
    <location>
        <begin position="30"/>
        <end position="189"/>
    </location>
</feature>
<gene>
    <name evidence="2" type="ORF">EZS27_043226</name>
</gene>
<proteinExistence type="predicted"/>
<sequence>KTSHFCITVLFILFLSPVAILAQEDSVFRVVCWNVENLFDTRHDSLKQDEDFLPASLRRWHDERYKEKLANVAHVIATTAEWHIPALVGLCEVENEKVMSDLTQHSPLKEYGYRYVITDSPDIRGMDVALLYRCDRFKLLDYQPLRIRSIDETSRPTRDILHVTGLLINGDTLDVFVCHFPSRLEGVKK</sequence>
<dbReference type="PANTHER" id="PTHR42834:SF1">
    <property type="entry name" value="ENDONUCLEASE_EXONUCLEASE_PHOSPHATASE FAMILY PROTEIN (AFU_ORTHOLOGUE AFUA_3G09210)"/>
    <property type="match status" value="1"/>
</dbReference>
<organism evidence="2">
    <name type="scientific">termite gut metagenome</name>
    <dbReference type="NCBI Taxonomy" id="433724"/>
    <lineage>
        <taxon>unclassified sequences</taxon>
        <taxon>metagenomes</taxon>
        <taxon>organismal metagenomes</taxon>
    </lineage>
</organism>
<comment type="caution">
    <text evidence="2">The sequence shown here is derived from an EMBL/GenBank/DDBJ whole genome shotgun (WGS) entry which is preliminary data.</text>
</comment>
<feature type="non-terminal residue" evidence="2">
    <location>
        <position position="1"/>
    </location>
</feature>
<evidence type="ECO:0000313" key="2">
    <source>
        <dbReference type="EMBL" id="KAA6305123.1"/>
    </source>
</evidence>
<dbReference type="Pfam" id="PF19580">
    <property type="entry name" value="Exo_endo_phos_3"/>
    <property type="match status" value="1"/>
</dbReference>
<dbReference type="GO" id="GO:0003824">
    <property type="term" value="F:catalytic activity"/>
    <property type="evidence" value="ECO:0007669"/>
    <property type="project" value="InterPro"/>
</dbReference>
<protein>
    <recommendedName>
        <fullName evidence="1">Endonuclease/exonuclease/phosphatase domain-containing protein</fullName>
    </recommendedName>
</protein>